<sequence length="679" mass="68051">MSYQLGIDLGTTYTAAAVCRSQDRGWVEPEVVTLGTRSAIVPSVMFVAPDGSVVVGEAAERRALTDPARVVREFKRRIGDPTPIVVAGQAWAPEELAARLVRWVVDRVAEREGGPADRIAVTHPASWGAHKLDLFTAALAVEGVTATFLAEPQAAALHYAAAERVPAGAAIAVYDLGGGTFDAAVVRKGDPAIAPTTAGFGLLGRPEGLERLGGVDFDDAVFEHVYSGLPEAFADLDETDPAVLAAVARVRRECTEAKEALSSDTDVSIPVLMPAGRGSVRLHRSEFEAMIRPQVEETVSALRAAVASAGLSPEELSAVLLVGGSSRVPLVAQLVSEQLGRPVAVDADPKNAIAKGAALAISPTPTASWPGVAIEPVPPGFVPSPRPPAFAEGTTGTSDRIPVLASAGGALAAPPARPALRSLAPSYEVGPDGVPRESAVSLLPDTGRQLLAPPAWQHQKKAERPVGLLVGIGGLLASAAVIAAVMLWPTTPSAAEVGANKPSDAVSTLAPIPGSVPAAPEPAPDDSGARNGDGGGGAAPDGAPARGGAAPGGAPARPTPSAVTGPPPGSGTTTDPSPVTTTTGNATSTTTRATTTTNSTPTTTNTTPTTTTTTRTTTTNTTPTTTTTTNTNTNQGGGTPGGNTAPGGSSVATLGSAPPAGPGPAFSPAGSITEGSPTV</sequence>
<dbReference type="PANTHER" id="PTHR19375">
    <property type="entry name" value="HEAT SHOCK PROTEIN 70KDA"/>
    <property type="match status" value="1"/>
</dbReference>
<evidence type="ECO:0000313" key="9">
    <source>
        <dbReference type="Proteomes" id="UP001597114"/>
    </source>
</evidence>
<dbReference type="InterPro" id="IPR018181">
    <property type="entry name" value="Heat_shock_70_CS"/>
</dbReference>
<dbReference type="PRINTS" id="PR00301">
    <property type="entry name" value="HEATSHOCK70"/>
</dbReference>
<evidence type="ECO:0000256" key="2">
    <source>
        <dbReference type="ARBA" id="ARBA00022741"/>
    </source>
</evidence>
<feature type="compositionally biased region" description="Gly residues" evidence="7">
    <location>
        <begin position="635"/>
        <end position="645"/>
    </location>
</feature>
<dbReference type="InterPro" id="IPR043129">
    <property type="entry name" value="ATPase_NBD"/>
</dbReference>
<proteinExistence type="inferred from homology"/>
<dbReference type="EMBL" id="JBHUCO010000012">
    <property type="protein sequence ID" value="MFD1518123.1"/>
    <property type="molecule type" value="Genomic_DNA"/>
</dbReference>
<dbReference type="Gene3D" id="3.30.420.40">
    <property type="match status" value="2"/>
</dbReference>
<dbReference type="Pfam" id="PF00012">
    <property type="entry name" value="HSP70"/>
    <property type="match status" value="1"/>
</dbReference>
<comment type="caution">
    <text evidence="8">The sequence shown here is derived from an EMBL/GenBank/DDBJ whole genome shotgun (WGS) entry which is preliminary data.</text>
</comment>
<comment type="similarity">
    <text evidence="1 6">Belongs to the heat shock protein 70 family.</text>
</comment>
<dbReference type="Proteomes" id="UP001597114">
    <property type="component" value="Unassembled WGS sequence"/>
</dbReference>
<gene>
    <name evidence="8" type="ORF">ACFSJD_11525</name>
</gene>
<feature type="compositionally biased region" description="Low complexity" evidence="7">
    <location>
        <begin position="655"/>
        <end position="671"/>
    </location>
</feature>
<name>A0ABW4ER45_9PSEU</name>
<feature type="compositionally biased region" description="Low complexity" evidence="7">
    <location>
        <begin position="540"/>
        <end position="634"/>
    </location>
</feature>
<reference evidence="9" key="1">
    <citation type="journal article" date="2019" name="Int. J. Syst. Evol. Microbiol.">
        <title>The Global Catalogue of Microorganisms (GCM) 10K type strain sequencing project: providing services to taxonomists for standard genome sequencing and annotation.</title>
        <authorList>
            <consortium name="The Broad Institute Genomics Platform"/>
            <consortium name="The Broad Institute Genome Sequencing Center for Infectious Disease"/>
            <person name="Wu L."/>
            <person name="Ma J."/>
        </authorList>
    </citation>
    <scope>NUCLEOTIDE SEQUENCE [LARGE SCALE GENOMIC DNA]</scope>
    <source>
        <strain evidence="9">CCM 7043</strain>
    </source>
</reference>
<evidence type="ECO:0000256" key="3">
    <source>
        <dbReference type="ARBA" id="ARBA00022840"/>
    </source>
</evidence>
<evidence type="ECO:0000256" key="4">
    <source>
        <dbReference type="ARBA" id="ARBA00023016"/>
    </source>
</evidence>
<dbReference type="RefSeq" id="WP_379659004.1">
    <property type="nucleotide sequence ID" value="NZ_JBHUCO010000012.1"/>
</dbReference>
<keyword evidence="2 6" id="KW-0547">Nucleotide-binding</keyword>
<keyword evidence="5" id="KW-0143">Chaperone</keyword>
<accession>A0ABW4ER45</accession>
<protein>
    <submittedName>
        <fullName evidence="8">Hsp70 family protein</fullName>
    </submittedName>
</protein>
<evidence type="ECO:0000256" key="5">
    <source>
        <dbReference type="ARBA" id="ARBA00023186"/>
    </source>
</evidence>
<organism evidence="8 9">
    <name type="scientific">Pseudonocardia yunnanensis</name>
    <dbReference type="NCBI Taxonomy" id="58107"/>
    <lineage>
        <taxon>Bacteria</taxon>
        <taxon>Bacillati</taxon>
        <taxon>Actinomycetota</taxon>
        <taxon>Actinomycetes</taxon>
        <taxon>Pseudonocardiales</taxon>
        <taxon>Pseudonocardiaceae</taxon>
        <taxon>Pseudonocardia</taxon>
    </lineage>
</organism>
<feature type="region of interest" description="Disordered" evidence="7">
    <location>
        <begin position="506"/>
        <end position="679"/>
    </location>
</feature>
<keyword evidence="4" id="KW-0346">Stress response</keyword>
<evidence type="ECO:0000256" key="6">
    <source>
        <dbReference type="RuleBase" id="RU003322"/>
    </source>
</evidence>
<dbReference type="InterPro" id="IPR013126">
    <property type="entry name" value="Hsp_70_fam"/>
</dbReference>
<dbReference type="Gene3D" id="3.90.640.10">
    <property type="entry name" value="Actin, Chain A, domain 4"/>
    <property type="match status" value="1"/>
</dbReference>
<dbReference type="PROSITE" id="PS01036">
    <property type="entry name" value="HSP70_3"/>
    <property type="match status" value="1"/>
</dbReference>
<keyword evidence="9" id="KW-1185">Reference proteome</keyword>
<evidence type="ECO:0000256" key="7">
    <source>
        <dbReference type="SAM" id="MobiDB-lite"/>
    </source>
</evidence>
<keyword evidence="3 6" id="KW-0067">ATP-binding</keyword>
<evidence type="ECO:0000256" key="1">
    <source>
        <dbReference type="ARBA" id="ARBA00007381"/>
    </source>
</evidence>
<dbReference type="SUPFAM" id="SSF53067">
    <property type="entry name" value="Actin-like ATPase domain"/>
    <property type="match status" value="2"/>
</dbReference>
<evidence type="ECO:0000313" key="8">
    <source>
        <dbReference type="EMBL" id="MFD1518123.1"/>
    </source>
</evidence>